<dbReference type="SUPFAM" id="SSF48013">
    <property type="entry name" value="NusB-like"/>
    <property type="match status" value="1"/>
</dbReference>
<keyword evidence="2 6" id="KW-0889">Transcription antitermination</keyword>
<evidence type="ECO:0000256" key="6">
    <source>
        <dbReference type="HAMAP-Rule" id="MF_00073"/>
    </source>
</evidence>
<protein>
    <recommendedName>
        <fullName evidence="6">Transcription antitermination protein NusB</fullName>
    </recommendedName>
    <alternativeName>
        <fullName evidence="6">Antitermination factor NusB</fullName>
    </alternativeName>
</protein>
<evidence type="ECO:0000313" key="9">
    <source>
        <dbReference type="Proteomes" id="UP000231436"/>
    </source>
</evidence>
<evidence type="ECO:0000313" key="8">
    <source>
        <dbReference type="EMBL" id="PJE77005.1"/>
    </source>
</evidence>
<evidence type="ECO:0000256" key="3">
    <source>
        <dbReference type="ARBA" id="ARBA00022884"/>
    </source>
</evidence>
<dbReference type="Pfam" id="PF01029">
    <property type="entry name" value="NusB"/>
    <property type="match status" value="1"/>
</dbReference>
<keyword evidence="4 6" id="KW-0805">Transcription regulation</keyword>
<dbReference type="GO" id="GO:0031564">
    <property type="term" value="P:transcription antitermination"/>
    <property type="evidence" value="ECO:0007669"/>
    <property type="project" value="UniProtKB-KW"/>
</dbReference>
<dbReference type="InterPro" id="IPR035926">
    <property type="entry name" value="NusB-like_sf"/>
</dbReference>
<comment type="similarity">
    <text evidence="1 6">Belongs to the NusB family.</text>
</comment>
<dbReference type="PANTHER" id="PTHR11078:SF3">
    <property type="entry name" value="ANTITERMINATION NUSB DOMAIN-CONTAINING PROTEIN"/>
    <property type="match status" value="1"/>
</dbReference>
<dbReference type="GO" id="GO:0003723">
    <property type="term" value="F:RNA binding"/>
    <property type="evidence" value="ECO:0007669"/>
    <property type="project" value="UniProtKB-UniRule"/>
</dbReference>
<evidence type="ECO:0000256" key="2">
    <source>
        <dbReference type="ARBA" id="ARBA00022814"/>
    </source>
</evidence>
<sequence length="161" mass="18384">MSNRHLSRTIALQSLYQWDFLGMPEEKLPEIIAFNRDEFAPKFDDEGFVDELVNGVKEHYLELDEVIIRFAPNWPIESITVIDRNVLRLGIYELKISERIPAKVAINEAIELAKGFGGQASGRFVNGVLGAIYKDMVTRGDMKDVDKQKIEALKEEEELTN</sequence>
<accession>A0A2M8LHT8</accession>
<dbReference type="HAMAP" id="MF_00073">
    <property type="entry name" value="NusB"/>
    <property type="match status" value="1"/>
</dbReference>
<evidence type="ECO:0000259" key="7">
    <source>
        <dbReference type="Pfam" id="PF01029"/>
    </source>
</evidence>
<dbReference type="Gene3D" id="1.10.940.10">
    <property type="entry name" value="NusB-like"/>
    <property type="match status" value="1"/>
</dbReference>
<evidence type="ECO:0000256" key="5">
    <source>
        <dbReference type="ARBA" id="ARBA00023163"/>
    </source>
</evidence>
<dbReference type="NCBIfam" id="TIGR01951">
    <property type="entry name" value="nusB"/>
    <property type="match status" value="1"/>
</dbReference>
<evidence type="ECO:0000256" key="4">
    <source>
        <dbReference type="ARBA" id="ARBA00023015"/>
    </source>
</evidence>
<dbReference type="AlphaFoldDB" id="A0A2M8LHT8"/>
<evidence type="ECO:0000256" key="1">
    <source>
        <dbReference type="ARBA" id="ARBA00005952"/>
    </source>
</evidence>
<proteinExistence type="inferred from homology"/>
<gene>
    <name evidence="6 8" type="primary">nusB</name>
    <name evidence="8" type="ORF">COV05_01120</name>
</gene>
<keyword evidence="5 6" id="KW-0804">Transcription</keyword>
<name>A0A2M8LHT8_9BACT</name>
<dbReference type="GO" id="GO:0006353">
    <property type="term" value="P:DNA-templated transcription termination"/>
    <property type="evidence" value="ECO:0007669"/>
    <property type="project" value="UniProtKB-UniRule"/>
</dbReference>
<dbReference type="EMBL" id="PFEU01000007">
    <property type="protein sequence ID" value="PJE77005.1"/>
    <property type="molecule type" value="Genomic_DNA"/>
</dbReference>
<feature type="domain" description="NusB/RsmB/TIM44" evidence="7">
    <location>
        <begin position="7"/>
        <end position="134"/>
    </location>
</feature>
<dbReference type="InterPro" id="IPR011605">
    <property type="entry name" value="NusB_fam"/>
</dbReference>
<dbReference type="InterPro" id="IPR006027">
    <property type="entry name" value="NusB_RsmB_TIM44"/>
</dbReference>
<keyword evidence="3 6" id="KW-0694">RNA-binding</keyword>
<comment type="function">
    <text evidence="6">Involved in transcription antitermination. Required for transcription of ribosomal RNA (rRNA) genes. Binds specifically to the boxA antiterminator sequence of the ribosomal RNA (rrn) operons.</text>
</comment>
<organism evidence="8 9">
    <name type="scientific">Candidatus Uhrbacteria bacterium CG10_big_fil_rev_8_21_14_0_10_48_16</name>
    <dbReference type="NCBI Taxonomy" id="1975038"/>
    <lineage>
        <taxon>Bacteria</taxon>
        <taxon>Candidatus Uhriibacteriota</taxon>
    </lineage>
</organism>
<reference evidence="9" key="1">
    <citation type="submission" date="2017-09" db="EMBL/GenBank/DDBJ databases">
        <title>Depth-based differentiation of microbial function through sediment-hosted aquifers and enrichment of novel symbionts in the deep terrestrial subsurface.</title>
        <authorList>
            <person name="Probst A.J."/>
            <person name="Ladd B."/>
            <person name="Jarett J.K."/>
            <person name="Geller-Mcgrath D.E."/>
            <person name="Sieber C.M.K."/>
            <person name="Emerson J.B."/>
            <person name="Anantharaman K."/>
            <person name="Thomas B.C."/>
            <person name="Malmstrom R."/>
            <person name="Stieglmeier M."/>
            <person name="Klingl A."/>
            <person name="Woyke T."/>
            <person name="Ryan C.M."/>
            <person name="Banfield J.F."/>
        </authorList>
    </citation>
    <scope>NUCLEOTIDE SEQUENCE [LARGE SCALE GENOMIC DNA]</scope>
</reference>
<dbReference type="Proteomes" id="UP000231436">
    <property type="component" value="Unassembled WGS sequence"/>
</dbReference>
<dbReference type="GO" id="GO:0005829">
    <property type="term" value="C:cytosol"/>
    <property type="evidence" value="ECO:0007669"/>
    <property type="project" value="TreeGrafter"/>
</dbReference>
<dbReference type="PANTHER" id="PTHR11078">
    <property type="entry name" value="N UTILIZATION SUBSTANCE PROTEIN B-RELATED"/>
    <property type="match status" value="1"/>
</dbReference>
<comment type="caution">
    <text evidence="8">The sequence shown here is derived from an EMBL/GenBank/DDBJ whole genome shotgun (WGS) entry which is preliminary data.</text>
</comment>